<dbReference type="AlphaFoldDB" id="A0A238J9F5"/>
<dbReference type="EMBL" id="FXXP01000001">
    <property type="protein sequence ID" value="SMX26854.1"/>
    <property type="molecule type" value="Genomic_DNA"/>
</dbReference>
<dbReference type="InterPro" id="IPR027619">
    <property type="entry name" value="C-S_lyase_PatB-like"/>
</dbReference>
<dbReference type="Proteomes" id="UP000225972">
    <property type="component" value="Unassembled WGS sequence"/>
</dbReference>
<evidence type="ECO:0000259" key="6">
    <source>
        <dbReference type="Pfam" id="PF00155"/>
    </source>
</evidence>
<keyword evidence="4 7" id="KW-0456">Lyase</keyword>
<dbReference type="EC" id="4.4.1.13" evidence="2"/>
<dbReference type="NCBIfam" id="TIGR04350">
    <property type="entry name" value="C_S_lyase_PatB"/>
    <property type="match status" value="1"/>
</dbReference>
<dbReference type="Gene3D" id="3.90.1150.10">
    <property type="entry name" value="Aspartate Aminotransferase, domain 1"/>
    <property type="match status" value="1"/>
</dbReference>
<dbReference type="Pfam" id="PF00155">
    <property type="entry name" value="Aminotran_1_2"/>
    <property type="match status" value="1"/>
</dbReference>
<evidence type="ECO:0000256" key="2">
    <source>
        <dbReference type="ARBA" id="ARBA00012224"/>
    </source>
</evidence>
<sequence length="396" mass="44129">MSRFDEEIDRYGTHSVKWDMMERIYGVPAQDGVGKDGLAMWVADMDFRPPTCVQNALQSMLDHGVYGYYGDDQSYREAIQWWMQTRHNWSIDAKSIFTTHGLVNGVAICLETYTAPGDGVVLFTPVYHAFARTIRAAGRDVVECQLTQGEAGYEMDFDAYDAQMTGKETMVILCSPHNPGGRVWTKEELQGVADFARRHDLILVSDEIHHDLTMPGQTHLPMPLVDESIQDRLVMLTAPSKTFNIAGAHCGNVIIADETLRARFAARMMGLGMSANSFGLFMTEAAYSPEGAAWVDELVPYLDENRKLFDAGVNAIPGLKSMEMQSTYLAWVDFSGTGMTREEFTNRVQNEARIAANHGPTFGTGGDSFLRFNFATPRARIIEATERLQAAFGDLQ</sequence>
<dbReference type="InterPro" id="IPR051798">
    <property type="entry name" value="Class-II_PLP-Dep_Aminotrans"/>
</dbReference>
<gene>
    <name evidence="7" type="primary">patB</name>
    <name evidence="7" type="ORF">TRP8649_00952</name>
</gene>
<feature type="domain" description="Aminotransferase class I/classII large" evidence="6">
    <location>
        <begin position="45"/>
        <end position="388"/>
    </location>
</feature>
<dbReference type="InterPro" id="IPR015422">
    <property type="entry name" value="PyrdxlP-dep_Trfase_small"/>
</dbReference>
<accession>A0A238J9F5</accession>
<dbReference type="CDD" id="cd00609">
    <property type="entry name" value="AAT_like"/>
    <property type="match status" value="1"/>
</dbReference>
<dbReference type="RefSeq" id="WP_099242986.1">
    <property type="nucleotide sequence ID" value="NZ_FXXP01000001.1"/>
</dbReference>
<name>A0A238J9F5_9RHOB</name>
<evidence type="ECO:0000256" key="4">
    <source>
        <dbReference type="ARBA" id="ARBA00023239"/>
    </source>
</evidence>
<keyword evidence="8" id="KW-1185">Reference proteome</keyword>
<keyword evidence="3" id="KW-0663">Pyridoxal phosphate</keyword>
<evidence type="ECO:0000256" key="1">
    <source>
        <dbReference type="ARBA" id="ARBA00001933"/>
    </source>
</evidence>
<evidence type="ECO:0000313" key="7">
    <source>
        <dbReference type="EMBL" id="SMX26854.1"/>
    </source>
</evidence>
<dbReference type="InterPro" id="IPR015421">
    <property type="entry name" value="PyrdxlP-dep_Trfase_major"/>
</dbReference>
<dbReference type="InterPro" id="IPR015424">
    <property type="entry name" value="PyrdxlP-dep_Trfase"/>
</dbReference>
<evidence type="ECO:0000313" key="8">
    <source>
        <dbReference type="Proteomes" id="UP000225972"/>
    </source>
</evidence>
<dbReference type="SUPFAM" id="SSF53383">
    <property type="entry name" value="PLP-dependent transferases"/>
    <property type="match status" value="1"/>
</dbReference>
<dbReference type="Gene3D" id="3.40.640.10">
    <property type="entry name" value="Type I PLP-dependent aspartate aminotransferase-like (Major domain)"/>
    <property type="match status" value="1"/>
</dbReference>
<proteinExistence type="inferred from homology"/>
<protein>
    <recommendedName>
        <fullName evidence="2">cysteine-S-conjugate beta-lyase</fullName>
        <ecNumber evidence="2">4.4.1.13</ecNumber>
    </recommendedName>
</protein>
<dbReference type="OrthoDB" id="3224382at2"/>
<dbReference type="GO" id="GO:0047804">
    <property type="term" value="F:cysteine-S-conjugate beta-lyase activity"/>
    <property type="evidence" value="ECO:0007669"/>
    <property type="project" value="UniProtKB-EC"/>
</dbReference>
<evidence type="ECO:0000256" key="3">
    <source>
        <dbReference type="ARBA" id="ARBA00022898"/>
    </source>
</evidence>
<dbReference type="PANTHER" id="PTHR43525">
    <property type="entry name" value="PROTEIN MALY"/>
    <property type="match status" value="1"/>
</dbReference>
<dbReference type="InterPro" id="IPR004839">
    <property type="entry name" value="Aminotransferase_I/II_large"/>
</dbReference>
<dbReference type="PANTHER" id="PTHR43525:SF1">
    <property type="entry name" value="PROTEIN MALY"/>
    <property type="match status" value="1"/>
</dbReference>
<comment type="similarity">
    <text evidence="5">Belongs to the class-II pyridoxal-phosphate-dependent aminotransferase family. MalY/PatB cystathionine beta-lyase subfamily.</text>
</comment>
<comment type="cofactor">
    <cofactor evidence="1">
        <name>pyridoxal 5'-phosphate</name>
        <dbReference type="ChEBI" id="CHEBI:597326"/>
    </cofactor>
</comment>
<evidence type="ECO:0000256" key="5">
    <source>
        <dbReference type="ARBA" id="ARBA00037974"/>
    </source>
</evidence>
<organism evidence="7 8">
    <name type="scientific">Pelagimonas phthalicica</name>
    <dbReference type="NCBI Taxonomy" id="1037362"/>
    <lineage>
        <taxon>Bacteria</taxon>
        <taxon>Pseudomonadati</taxon>
        <taxon>Pseudomonadota</taxon>
        <taxon>Alphaproteobacteria</taxon>
        <taxon>Rhodobacterales</taxon>
        <taxon>Roseobacteraceae</taxon>
        <taxon>Pelagimonas</taxon>
    </lineage>
</organism>
<dbReference type="GO" id="GO:0030170">
    <property type="term" value="F:pyridoxal phosphate binding"/>
    <property type="evidence" value="ECO:0007669"/>
    <property type="project" value="InterPro"/>
</dbReference>
<reference evidence="8" key="1">
    <citation type="submission" date="2017-05" db="EMBL/GenBank/DDBJ databases">
        <authorList>
            <person name="Rodrigo-Torres L."/>
            <person name="Arahal R. D."/>
            <person name="Lucena T."/>
        </authorList>
    </citation>
    <scope>NUCLEOTIDE SEQUENCE [LARGE SCALE GENOMIC DNA]</scope>
    <source>
        <strain evidence="8">CECT 8649</strain>
    </source>
</reference>